<dbReference type="InParanoid" id="A0A1B6P9J5"/>
<evidence type="ECO:0000256" key="1">
    <source>
        <dbReference type="ARBA" id="ARBA00022860"/>
    </source>
</evidence>
<dbReference type="ExpressionAtlas" id="A0A1B6P9J5">
    <property type="expression patterns" value="baseline and differential"/>
</dbReference>
<evidence type="ECO:0000256" key="5">
    <source>
        <dbReference type="SAM" id="MobiDB-lite"/>
    </source>
</evidence>
<accession>A0A1B6P9J5</accession>
<reference evidence="8" key="2">
    <citation type="journal article" date="2018" name="Plant J.">
        <title>The Sorghum bicolor reference genome: improved assembly, gene annotations, a transcriptome atlas, and signatures of genome organization.</title>
        <authorList>
            <person name="McCormick R.F."/>
            <person name="Truong S.K."/>
            <person name="Sreedasyam A."/>
            <person name="Jenkins J."/>
            <person name="Shu S."/>
            <person name="Sims D."/>
            <person name="Kennedy M."/>
            <person name="Amirebrahimi M."/>
            <person name="Weers B.D."/>
            <person name="McKinley B."/>
            <person name="Mattison A."/>
            <person name="Morishige D.T."/>
            <person name="Grimwood J."/>
            <person name="Schmutz J."/>
            <person name="Mullet J.E."/>
        </authorList>
    </citation>
    <scope>NUCLEOTIDE SEQUENCE [LARGE SCALE GENOMIC DNA]</scope>
    <source>
        <strain evidence="8">cv. BTx623</strain>
    </source>
</reference>
<dbReference type="Pfam" id="PF13178">
    <property type="entry name" value="DUF4005"/>
    <property type="match status" value="1"/>
</dbReference>
<dbReference type="PANTHER" id="PTHR32295:SF10">
    <property type="entry name" value="PROTEIN IQ-DOMAIN 25"/>
    <property type="match status" value="1"/>
</dbReference>
<dbReference type="AlphaFoldDB" id="A0A1B6P9J5"/>
<dbReference type="InterPro" id="IPR025064">
    <property type="entry name" value="DUF4005"/>
</dbReference>
<evidence type="ECO:0000256" key="3">
    <source>
        <dbReference type="ARBA" id="ARBA00024378"/>
    </source>
</evidence>
<evidence type="ECO:0000313" key="7">
    <source>
        <dbReference type="EMBL" id="KXG22374.1"/>
    </source>
</evidence>
<feature type="compositionally biased region" description="Basic and acidic residues" evidence="5">
    <location>
        <begin position="374"/>
        <end position="387"/>
    </location>
</feature>
<dbReference type="PROSITE" id="PS50096">
    <property type="entry name" value="IQ"/>
    <property type="match status" value="2"/>
</dbReference>
<gene>
    <name evidence="7" type="ORF">SORBI_3009G203400</name>
</gene>
<dbReference type="Pfam" id="PF00612">
    <property type="entry name" value="IQ"/>
    <property type="match status" value="2"/>
</dbReference>
<dbReference type="SMART" id="SM00015">
    <property type="entry name" value="IQ"/>
    <property type="match status" value="2"/>
</dbReference>
<dbReference type="OrthoDB" id="1704267at2759"/>
<dbReference type="Gramene" id="KXG22374">
    <property type="protein sequence ID" value="KXG22374"/>
    <property type="gene ID" value="SORBI_3009G203400"/>
</dbReference>
<dbReference type="GO" id="GO:0005516">
    <property type="term" value="F:calmodulin binding"/>
    <property type="evidence" value="ECO:0007669"/>
    <property type="project" value="UniProtKB-KW"/>
</dbReference>
<organism evidence="7 8">
    <name type="scientific">Sorghum bicolor</name>
    <name type="common">Sorghum</name>
    <name type="synonym">Sorghum vulgare</name>
    <dbReference type="NCBI Taxonomy" id="4558"/>
    <lineage>
        <taxon>Eukaryota</taxon>
        <taxon>Viridiplantae</taxon>
        <taxon>Streptophyta</taxon>
        <taxon>Embryophyta</taxon>
        <taxon>Tracheophyta</taxon>
        <taxon>Spermatophyta</taxon>
        <taxon>Magnoliopsida</taxon>
        <taxon>Liliopsida</taxon>
        <taxon>Poales</taxon>
        <taxon>Poaceae</taxon>
        <taxon>PACMAD clade</taxon>
        <taxon>Panicoideae</taxon>
        <taxon>Andropogonodae</taxon>
        <taxon>Andropogoneae</taxon>
        <taxon>Sorghinae</taxon>
        <taxon>Sorghum</taxon>
    </lineage>
</organism>
<dbReference type="PANTHER" id="PTHR32295">
    <property type="entry name" value="IQ-DOMAIN 5-RELATED"/>
    <property type="match status" value="1"/>
</dbReference>
<feature type="compositionally biased region" description="Low complexity" evidence="5">
    <location>
        <begin position="334"/>
        <end position="346"/>
    </location>
</feature>
<dbReference type="FunCoup" id="A0A1B6P9J5">
    <property type="interactions" value="807"/>
</dbReference>
<feature type="compositionally biased region" description="Polar residues" evidence="5">
    <location>
        <begin position="314"/>
        <end position="328"/>
    </location>
</feature>
<dbReference type="STRING" id="4558.A0A1B6P9J5"/>
<evidence type="ECO:0000256" key="2">
    <source>
        <dbReference type="ARBA" id="ARBA00024341"/>
    </source>
</evidence>
<keyword evidence="8" id="KW-1185">Reference proteome</keyword>
<dbReference type="InterPro" id="IPR000048">
    <property type="entry name" value="IQ_motif_EF-hand-BS"/>
</dbReference>
<comment type="function">
    <text evidence="4">May be involved in cooperative interactions with calmodulins or calmodulin-like proteins. Recruits calmodulin proteins to microtubules, thus being a potential scaffold in cellular signaling and trafficking. May associate with nucleic acids and regulate gene expression at the transcriptional or post-transcriptional level.</text>
</comment>
<dbReference type="Gene3D" id="1.20.5.190">
    <property type="match status" value="1"/>
</dbReference>
<keyword evidence="1" id="KW-0112">Calmodulin-binding</keyword>
<dbReference type="CDD" id="cd23767">
    <property type="entry name" value="IQCD"/>
    <property type="match status" value="1"/>
</dbReference>
<comment type="similarity">
    <text evidence="2">Belongs to the IQD family.</text>
</comment>
<reference evidence="7 8" key="1">
    <citation type="journal article" date="2009" name="Nature">
        <title>The Sorghum bicolor genome and the diversification of grasses.</title>
        <authorList>
            <person name="Paterson A.H."/>
            <person name="Bowers J.E."/>
            <person name="Bruggmann R."/>
            <person name="Dubchak I."/>
            <person name="Grimwood J."/>
            <person name="Gundlach H."/>
            <person name="Haberer G."/>
            <person name="Hellsten U."/>
            <person name="Mitros T."/>
            <person name="Poliakov A."/>
            <person name="Schmutz J."/>
            <person name="Spannagl M."/>
            <person name="Tang H."/>
            <person name="Wang X."/>
            <person name="Wicker T."/>
            <person name="Bharti A.K."/>
            <person name="Chapman J."/>
            <person name="Feltus F.A."/>
            <person name="Gowik U."/>
            <person name="Grigoriev I.V."/>
            <person name="Lyons E."/>
            <person name="Maher C.A."/>
            <person name="Martis M."/>
            <person name="Narechania A."/>
            <person name="Otillar R.P."/>
            <person name="Penning B.W."/>
            <person name="Salamov A.A."/>
            <person name="Wang Y."/>
            <person name="Zhang L."/>
            <person name="Carpita N.C."/>
            <person name="Freeling M."/>
            <person name="Gingle A.R."/>
            <person name="Hash C.T."/>
            <person name="Keller B."/>
            <person name="Klein P."/>
            <person name="Kresovich S."/>
            <person name="McCann M.C."/>
            <person name="Ming R."/>
            <person name="Peterson D.G."/>
            <person name="Mehboob-ur-Rahman"/>
            <person name="Ware D."/>
            <person name="Westhoff P."/>
            <person name="Mayer K.F."/>
            <person name="Messing J."/>
            <person name="Rokhsar D.S."/>
        </authorList>
    </citation>
    <scope>NUCLEOTIDE SEQUENCE [LARGE SCALE GENOMIC DNA]</scope>
    <source>
        <strain evidence="8">cv. BTx623</strain>
    </source>
</reference>
<dbReference type="Proteomes" id="UP000000768">
    <property type="component" value="Chromosome 9"/>
</dbReference>
<sequence length="399" mass="43854">MFLGCSCSRPPLCPFSPAATRTMGRAMRWLKKVLTGSSKKEADCRDRKAHNAAACAGGGGGGGVGLGPPPQAEKRRWSFAKPRNSVADSGRRPSSVTAVAAGELLSQVRPCNCGQEREVEAAVVIQKAFRGYLARKALRALRSLVKLQALVRGYLVRKQTAMTLRRLQALMRLQAKTASSRKSVEQERIVARGVKPLAVPAVHRRRLSDGGDTGFDRSPRIVEMDTCQLRCRSSRITSRYAGEYQQPGASPLLLLHKPSAWRRLHEQELEPPHPKTTHNTPRLSAFPGYYLGSPAKPGRNRDAAGSSPRYMADTASSVARTRCQSAPKQRQQGEHAGQQEQAAEARPSVGRCGSRKQARSQLQAMDSFSFKSSETSRSRVEGSEVSDEVTRDYYLDRLW</sequence>
<feature type="domain" description="DUF4005" evidence="6">
    <location>
        <begin position="277"/>
        <end position="372"/>
    </location>
</feature>
<dbReference type="OMA" id="FAWESST"/>
<dbReference type="SUPFAM" id="SSF52540">
    <property type="entry name" value="P-loop containing nucleoside triphosphate hydrolases"/>
    <property type="match status" value="1"/>
</dbReference>
<comment type="subunit">
    <text evidence="3">Binds to multiple calmodulin (CaM) in the presence of Ca(2+) and CaM-like proteins.</text>
</comment>
<evidence type="ECO:0000313" key="8">
    <source>
        <dbReference type="Proteomes" id="UP000000768"/>
    </source>
</evidence>
<dbReference type="EMBL" id="CM000768">
    <property type="protein sequence ID" value="KXG22374.1"/>
    <property type="molecule type" value="Genomic_DNA"/>
</dbReference>
<proteinExistence type="inferred from homology"/>
<dbReference type="InterPro" id="IPR027417">
    <property type="entry name" value="P-loop_NTPase"/>
</dbReference>
<evidence type="ECO:0000256" key="4">
    <source>
        <dbReference type="ARBA" id="ARBA00045534"/>
    </source>
</evidence>
<name>A0A1B6P9J5_SORBI</name>
<protein>
    <recommendedName>
        <fullName evidence="6">DUF4005 domain-containing protein</fullName>
    </recommendedName>
</protein>
<evidence type="ECO:0000259" key="6">
    <source>
        <dbReference type="Pfam" id="PF13178"/>
    </source>
</evidence>
<feature type="region of interest" description="Disordered" evidence="5">
    <location>
        <begin position="269"/>
        <end position="387"/>
    </location>
</feature>